<dbReference type="STRING" id="1747903.ASR47_103320"/>
<proteinExistence type="inferred from homology"/>
<dbReference type="RefSeq" id="WP_065305927.1">
    <property type="nucleotide sequence ID" value="NZ_LOCQ01000030.1"/>
</dbReference>
<sequence length="181" mass="20698">MSRCTHRCTHIRMMAEYNQWMNARVYAAAAGLPPDELRRDRGAFFGSLMGTLNHIMVGDTLWLQRHAQHPAGFPLLDPIRAITPPTSLTQPLFDDFAAMQAHRQWLDQLIVDWAASITESDLDHLLDYRNSRGENRRQFFALLMHFFNHQTHHRGQATTLLSQAGVDVGETDLLVCIPNHI</sequence>
<evidence type="ECO:0000313" key="4">
    <source>
        <dbReference type="EMBL" id="OBV41519.1"/>
    </source>
</evidence>
<feature type="binding site" evidence="3">
    <location>
        <position position="149"/>
    </location>
    <ligand>
        <name>a divalent metal cation</name>
        <dbReference type="ChEBI" id="CHEBI:60240"/>
    </ligand>
</feature>
<comment type="similarity">
    <text evidence="1">Belongs to the DinB family.</text>
</comment>
<feature type="binding site" evidence="3">
    <location>
        <position position="153"/>
    </location>
    <ligand>
        <name>a divalent metal cation</name>
        <dbReference type="ChEBI" id="CHEBI:60240"/>
    </ligand>
</feature>
<dbReference type="SUPFAM" id="SSF109854">
    <property type="entry name" value="DinB/YfiT-like putative metalloenzymes"/>
    <property type="match status" value="1"/>
</dbReference>
<comment type="caution">
    <text evidence="4">The sequence shown here is derived from an EMBL/GenBank/DDBJ whole genome shotgun (WGS) entry which is preliminary data.</text>
</comment>
<dbReference type="Proteomes" id="UP000092713">
    <property type="component" value="Unassembled WGS sequence"/>
</dbReference>
<reference evidence="4 5" key="1">
    <citation type="submission" date="2016-04" db="EMBL/GenBank/DDBJ databases">
        <title>Draft genome sequence of Janthinobacterium psychrotolerans sp. nov., isolated from freshwater sediments in Denmark.</title>
        <authorList>
            <person name="Gong X."/>
            <person name="Skrivergaard S."/>
            <person name="Korsgaard B.S."/>
            <person name="Schreiber L."/>
            <person name="Marshall I.P."/>
            <person name="Finster K."/>
            <person name="Schramm A."/>
        </authorList>
    </citation>
    <scope>NUCLEOTIDE SEQUENCE [LARGE SCALE GENOMIC DNA]</scope>
    <source>
        <strain evidence="4 5">S3-2</strain>
    </source>
</reference>
<protein>
    <submittedName>
        <fullName evidence="4">Putative damage-inducible protein DinB (Forms a four-helix bundle)</fullName>
    </submittedName>
</protein>
<dbReference type="InterPro" id="IPR034660">
    <property type="entry name" value="DinB/YfiT-like"/>
</dbReference>
<accession>A0A1A7C935</accession>
<dbReference type="PANTHER" id="PTHR37302:SF1">
    <property type="entry name" value="PROTEIN DINB"/>
    <property type="match status" value="1"/>
</dbReference>
<dbReference type="Pfam" id="PF05163">
    <property type="entry name" value="DinB"/>
    <property type="match status" value="1"/>
</dbReference>
<gene>
    <name evidence="4" type="ORF">ASR47_103320</name>
</gene>
<dbReference type="InterPro" id="IPR007837">
    <property type="entry name" value="DinB"/>
</dbReference>
<organism evidence="4 5">
    <name type="scientific">Janthinobacterium psychrotolerans</name>
    <dbReference type="NCBI Taxonomy" id="1747903"/>
    <lineage>
        <taxon>Bacteria</taxon>
        <taxon>Pseudomonadati</taxon>
        <taxon>Pseudomonadota</taxon>
        <taxon>Betaproteobacteria</taxon>
        <taxon>Burkholderiales</taxon>
        <taxon>Oxalobacteraceae</taxon>
        <taxon>Janthinobacterium</taxon>
    </lineage>
</organism>
<name>A0A1A7C935_9BURK</name>
<evidence type="ECO:0000256" key="3">
    <source>
        <dbReference type="PIRSR" id="PIRSR607837-1"/>
    </source>
</evidence>
<keyword evidence="5" id="KW-1185">Reference proteome</keyword>
<keyword evidence="2 3" id="KW-0479">Metal-binding</keyword>
<feature type="binding site" evidence="3">
    <location>
        <position position="54"/>
    </location>
    <ligand>
        <name>a divalent metal cation</name>
        <dbReference type="ChEBI" id="CHEBI:60240"/>
    </ligand>
</feature>
<evidence type="ECO:0000313" key="5">
    <source>
        <dbReference type="Proteomes" id="UP000092713"/>
    </source>
</evidence>
<dbReference type="PANTHER" id="PTHR37302">
    <property type="entry name" value="SLR1116 PROTEIN"/>
    <property type="match status" value="1"/>
</dbReference>
<dbReference type="GO" id="GO:0046872">
    <property type="term" value="F:metal ion binding"/>
    <property type="evidence" value="ECO:0007669"/>
    <property type="project" value="UniProtKB-KW"/>
</dbReference>
<dbReference type="OrthoDB" id="9807509at2"/>
<evidence type="ECO:0000256" key="1">
    <source>
        <dbReference type="ARBA" id="ARBA00008635"/>
    </source>
</evidence>
<dbReference type="AlphaFoldDB" id="A0A1A7C935"/>
<evidence type="ECO:0000256" key="2">
    <source>
        <dbReference type="ARBA" id="ARBA00022723"/>
    </source>
</evidence>
<dbReference type="Gene3D" id="1.20.120.450">
    <property type="entry name" value="dinb family like domain"/>
    <property type="match status" value="1"/>
</dbReference>
<dbReference type="EMBL" id="LOCQ01000030">
    <property type="protein sequence ID" value="OBV41519.1"/>
    <property type="molecule type" value="Genomic_DNA"/>
</dbReference>